<feature type="compositionally biased region" description="Basic residues" evidence="17">
    <location>
        <begin position="310"/>
        <end position="325"/>
    </location>
</feature>
<evidence type="ECO:0000256" key="14">
    <source>
        <dbReference type="ARBA" id="ARBA00033245"/>
    </source>
</evidence>
<organism evidence="20 21">
    <name type="scientific">Pseudoclavibacter caeni</name>
    <dbReference type="NCBI Taxonomy" id="908846"/>
    <lineage>
        <taxon>Bacteria</taxon>
        <taxon>Bacillati</taxon>
        <taxon>Actinomycetota</taxon>
        <taxon>Actinomycetes</taxon>
        <taxon>Micrococcales</taxon>
        <taxon>Microbacteriaceae</taxon>
        <taxon>Pseudoclavibacter</taxon>
    </lineage>
</organism>
<comment type="function">
    <text evidence="11">Required for the insertion and/or proper folding and/or complex formation of integral membrane proteins into the membrane. Involved in integration of membrane proteins that insert both dependently and independently of the Sec translocase complex, as well as at least some lipoproteins. Aids folding of multispanning membrane proteins.</text>
</comment>
<evidence type="ECO:0000256" key="4">
    <source>
        <dbReference type="ARBA" id="ARBA00022448"/>
    </source>
</evidence>
<dbReference type="CDD" id="cd20070">
    <property type="entry name" value="5TM_YidC_Alb3"/>
    <property type="match status" value="1"/>
</dbReference>
<keyword evidence="6 16" id="KW-0812">Transmembrane</keyword>
<evidence type="ECO:0000256" key="18">
    <source>
        <dbReference type="SAM" id="Phobius"/>
    </source>
</evidence>
<evidence type="ECO:0000256" key="17">
    <source>
        <dbReference type="SAM" id="MobiDB-lite"/>
    </source>
</evidence>
<dbReference type="GO" id="GO:0015031">
    <property type="term" value="P:protein transport"/>
    <property type="evidence" value="ECO:0007669"/>
    <property type="project" value="UniProtKB-KW"/>
</dbReference>
<evidence type="ECO:0000256" key="5">
    <source>
        <dbReference type="ARBA" id="ARBA00022475"/>
    </source>
</evidence>
<evidence type="ECO:0000256" key="13">
    <source>
        <dbReference type="ARBA" id="ARBA00031538"/>
    </source>
</evidence>
<evidence type="ECO:0000313" key="20">
    <source>
        <dbReference type="EMBL" id="KAB1633584.1"/>
    </source>
</evidence>
<comment type="caution">
    <text evidence="20">The sequence shown here is derived from an EMBL/GenBank/DDBJ whole genome shotgun (WGS) entry which is preliminary data.</text>
</comment>
<evidence type="ECO:0000256" key="10">
    <source>
        <dbReference type="ARBA" id="ARBA00023186"/>
    </source>
</evidence>
<dbReference type="InterPro" id="IPR028055">
    <property type="entry name" value="YidC/Oxa/ALB_C"/>
</dbReference>
<evidence type="ECO:0000256" key="2">
    <source>
        <dbReference type="ARBA" id="ARBA00010527"/>
    </source>
</evidence>
<sequence>MDLIGSILWPIKWVIELILVAWHWLWTSVVGMAPSSGWAWTLSIIGLVLVVRAALIPLFVKQIKSSRASMELAPKMRAIQQKYKGKTDQLSRQAMAQEQMALYKEAGTNPMAGCLPMLVQLPVFFALYSVIHDAATGKAGVGLVDEGLAESFRDSSIFGAKLSTTFMNALNAQPTEWQVVLLAAVLVVFMVSSQLFTSMQMMGKNISEEAKAAPMFKQQKMLMYGMPFIMIFSGVAFPIGLLVYWFTSNIWTMVQQAIVIRRMPTPGSKAYYDRQRRLAAKGRLDEKEQQELDRHEGHPQGQRQQPVGKSRAKRQSQKRGGKGTR</sequence>
<keyword evidence="21" id="KW-1185">Reference proteome</keyword>
<comment type="subcellular location">
    <subcellularLocation>
        <location evidence="1">Cell membrane</location>
        <topology evidence="1">Multi-pass membrane protein</topology>
    </subcellularLocation>
    <subcellularLocation>
        <location evidence="16">Membrane</location>
        <topology evidence="16">Multi-pass membrane protein</topology>
    </subcellularLocation>
</comment>
<gene>
    <name evidence="20" type="primary">yidC</name>
    <name evidence="20" type="ORF">F8O02_01255</name>
</gene>
<keyword evidence="4" id="KW-0813">Transport</keyword>
<feature type="transmembrane region" description="Helical" evidence="18">
    <location>
        <begin position="177"/>
        <end position="196"/>
    </location>
</feature>
<evidence type="ECO:0000259" key="19">
    <source>
        <dbReference type="Pfam" id="PF02096"/>
    </source>
</evidence>
<dbReference type="GO" id="GO:0051205">
    <property type="term" value="P:protein insertion into membrane"/>
    <property type="evidence" value="ECO:0007669"/>
    <property type="project" value="TreeGrafter"/>
</dbReference>
<accession>A0A7C8BPT6</accession>
<dbReference type="NCBIfam" id="TIGR03592">
    <property type="entry name" value="yidC_oxa1_cterm"/>
    <property type="match status" value="1"/>
</dbReference>
<feature type="compositionally biased region" description="Basic and acidic residues" evidence="17">
    <location>
        <begin position="282"/>
        <end position="298"/>
    </location>
</feature>
<dbReference type="NCBIfam" id="NF002350">
    <property type="entry name" value="PRK01315.1"/>
    <property type="match status" value="1"/>
</dbReference>
<keyword evidence="5" id="KW-1003">Cell membrane</keyword>
<name>A0A7C8BPT6_9MICO</name>
<dbReference type="GO" id="GO:0005886">
    <property type="term" value="C:plasma membrane"/>
    <property type="evidence" value="ECO:0007669"/>
    <property type="project" value="UniProtKB-SubCell"/>
</dbReference>
<evidence type="ECO:0000313" key="21">
    <source>
        <dbReference type="Proteomes" id="UP000481339"/>
    </source>
</evidence>
<dbReference type="PANTHER" id="PTHR12428">
    <property type="entry name" value="OXA1"/>
    <property type="match status" value="1"/>
</dbReference>
<evidence type="ECO:0000256" key="11">
    <source>
        <dbReference type="ARBA" id="ARBA00025034"/>
    </source>
</evidence>
<keyword evidence="10" id="KW-0143">Chaperone</keyword>
<feature type="region of interest" description="Disordered" evidence="17">
    <location>
        <begin position="282"/>
        <end position="325"/>
    </location>
</feature>
<evidence type="ECO:0000256" key="15">
    <source>
        <dbReference type="ARBA" id="ARBA00033342"/>
    </source>
</evidence>
<dbReference type="Pfam" id="PF02096">
    <property type="entry name" value="60KD_IMP"/>
    <property type="match status" value="1"/>
</dbReference>
<keyword evidence="8 18" id="KW-1133">Transmembrane helix</keyword>
<keyword evidence="7" id="KW-0653">Protein transport</keyword>
<evidence type="ECO:0000256" key="6">
    <source>
        <dbReference type="ARBA" id="ARBA00022692"/>
    </source>
</evidence>
<evidence type="ECO:0000256" key="12">
    <source>
        <dbReference type="ARBA" id="ARBA00026028"/>
    </source>
</evidence>
<evidence type="ECO:0000256" key="3">
    <source>
        <dbReference type="ARBA" id="ARBA00015325"/>
    </source>
</evidence>
<feature type="transmembrane region" description="Helical" evidence="18">
    <location>
        <begin position="38"/>
        <end position="60"/>
    </location>
</feature>
<evidence type="ECO:0000256" key="16">
    <source>
        <dbReference type="RuleBase" id="RU003945"/>
    </source>
</evidence>
<dbReference type="PANTHER" id="PTHR12428:SF65">
    <property type="entry name" value="CYTOCHROME C OXIDASE ASSEMBLY PROTEIN COX18, MITOCHONDRIAL"/>
    <property type="match status" value="1"/>
</dbReference>
<dbReference type="AlphaFoldDB" id="A0A7C8BPT6"/>
<comment type="similarity">
    <text evidence="2">Belongs to the OXA1/ALB3/YidC family. Type 1 subfamily.</text>
</comment>
<feature type="transmembrane region" description="Helical" evidence="18">
    <location>
        <begin position="7"/>
        <end position="26"/>
    </location>
</feature>
<proteinExistence type="inferred from homology"/>
<feature type="domain" description="Membrane insertase YidC/Oxa/ALB C-terminal" evidence="19">
    <location>
        <begin position="40"/>
        <end position="260"/>
    </location>
</feature>
<dbReference type="InterPro" id="IPR047196">
    <property type="entry name" value="YidC_ALB_C"/>
</dbReference>
<dbReference type="Proteomes" id="UP000481339">
    <property type="component" value="Unassembled WGS sequence"/>
</dbReference>
<comment type="subunit">
    <text evidence="12">Interacts with the Sec translocase complex via SecD. Specifically interacts with transmembrane segments of nascent integral membrane proteins during membrane integration.</text>
</comment>
<evidence type="ECO:0000256" key="9">
    <source>
        <dbReference type="ARBA" id="ARBA00023136"/>
    </source>
</evidence>
<feature type="transmembrane region" description="Helical" evidence="18">
    <location>
        <begin position="221"/>
        <end position="246"/>
    </location>
</feature>
<evidence type="ECO:0000256" key="8">
    <source>
        <dbReference type="ARBA" id="ARBA00022989"/>
    </source>
</evidence>
<dbReference type="GO" id="GO:0032977">
    <property type="term" value="F:membrane insertase activity"/>
    <property type="evidence" value="ECO:0007669"/>
    <property type="project" value="InterPro"/>
</dbReference>
<keyword evidence="9 18" id="KW-0472">Membrane</keyword>
<dbReference type="OrthoDB" id="9780552at2"/>
<dbReference type="InterPro" id="IPR001708">
    <property type="entry name" value="YidC/ALB3/OXA1/COX18"/>
</dbReference>
<reference evidence="20 21" key="1">
    <citation type="submission" date="2019-09" db="EMBL/GenBank/DDBJ databases">
        <title>Phylogeny of genus Pseudoclavibacter and closely related genus.</title>
        <authorList>
            <person name="Li Y."/>
        </authorList>
    </citation>
    <scope>NUCLEOTIDE SEQUENCE [LARGE SCALE GENOMIC DNA]</scope>
    <source>
        <strain evidence="20 21">JCM 16921</strain>
    </source>
</reference>
<evidence type="ECO:0000256" key="7">
    <source>
        <dbReference type="ARBA" id="ARBA00022927"/>
    </source>
</evidence>
<evidence type="ECO:0000256" key="1">
    <source>
        <dbReference type="ARBA" id="ARBA00004651"/>
    </source>
</evidence>
<dbReference type="EMBL" id="WBKA01000001">
    <property type="protein sequence ID" value="KAB1633584.1"/>
    <property type="molecule type" value="Genomic_DNA"/>
</dbReference>
<dbReference type="RefSeq" id="WP_158035362.1">
    <property type="nucleotide sequence ID" value="NZ_BAAAZV010000006.1"/>
</dbReference>
<protein>
    <recommendedName>
        <fullName evidence="3">Membrane protein insertase YidC</fullName>
    </recommendedName>
    <alternativeName>
        <fullName evidence="15">Foldase YidC</fullName>
    </alternativeName>
    <alternativeName>
        <fullName evidence="14">Membrane integrase YidC</fullName>
    </alternativeName>
    <alternativeName>
        <fullName evidence="13">Membrane protein YidC</fullName>
    </alternativeName>
</protein>